<dbReference type="InterPro" id="IPR029058">
    <property type="entry name" value="AB_hydrolase_fold"/>
</dbReference>
<sequence>MTSVQGNVVDIPTEDGVADAYLTRPSDGGSRPAVLLSMDAFGLRPRLEAMADRLAAHGYTVLVPNLFYRAGRAPVLDLPEFIDTAARPDIFQTLGPIMRQLTPEAAMRDAGAYLRWLESCPAAADGPVALTGYCMGARLSLLTAGTYPDRVAAAAGFHGGRLATEDPDSPHLVAGRVTAELYFGHADHDHSLPPEQIDRLEKALTEAGVRHRCEVYEGAGHGFTQSDTAAYDRAADERHWEALLDLLNRTF</sequence>
<dbReference type="PANTHER" id="PTHR46623:SF10">
    <property type="entry name" value="CARBOXYMETHYLENEBUTENOLIDASE HOMOLOG"/>
    <property type="match status" value="1"/>
</dbReference>
<evidence type="ECO:0000259" key="1">
    <source>
        <dbReference type="Pfam" id="PF01738"/>
    </source>
</evidence>
<keyword evidence="2" id="KW-0378">Hydrolase</keyword>
<dbReference type="Gene3D" id="3.40.50.1820">
    <property type="entry name" value="alpha/beta hydrolase"/>
    <property type="match status" value="1"/>
</dbReference>
<dbReference type="SUPFAM" id="SSF53474">
    <property type="entry name" value="alpha/beta-Hydrolases"/>
    <property type="match status" value="1"/>
</dbReference>
<dbReference type="Pfam" id="PF01738">
    <property type="entry name" value="DLH"/>
    <property type="match status" value="1"/>
</dbReference>
<evidence type="ECO:0000313" key="2">
    <source>
        <dbReference type="EMBL" id="WTO86819.1"/>
    </source>
</evidence>
<organism evidence="2 3">
    <name type="scientific">Streptomyces nigra</name>
    <dbReference type="NCBI Taxonomy" id="1827580"/>
    <lineage>
        <taxon>Bacteria</taxon>
        <taxon>Bacillati</taxon>
        <taxon>Actinomycetota</taxon>
        <taxon>Actinomycetes</taxon>
        <taxon>Kitasatosporales</taxon>
        <taxon>Streptomycetaceae</taxon>
        <taxon>Streptomyces</taxon>
    </lineage>
</organism>
<dbReference type="EMBL" id="CP108125">
    <property type="protein sequence ID" value="WTO86819.1"/>
    <property type="molecule type" value="Genomic_DNA"/>
</dbReference>
<name>A0ABZ1J684_9ACTN</name>
<reference evidence="2 3" key="1">
    <citation type="submission" date="2022-10" db="EMBL/GenBank/DDBJ databases">
        <title>The complete genomes of actinobacterial strains from the NBC collection.</title>
        <authorList>
            <person name="Joergensen T.S."/>
            <person name="Alvarez Arevalo M."/>
            <person name="Sterndorff E.B."/>
            <person name="Faurdal D."/>
            <person name="Vuksanovic O."/>
            <person name="Mourched A.-S."/>
            <person name="Charusanti P."/>
            <person name="Shaw S."/>
            <person name="Blin K."/>
            <person name="Weber T."/>
        </authorList>
    </citation>
    <scope>NUCLEOTIDE SEQUENCE [LARGE SCALE GENOMIC DNA]</scope>
    <source>
        <strain evidence="2 3">NBC_00206</strain>
    </source>
</reference>
<proteinExistence type="predicted"/>
<dbReference type="RefSeq" id="WP_406260847.1">
    <property type="nucleotide sequence ID" value="NZ_CP108125.1"/>
</dbReference>
<dbReference type="PANTHER" id="PTHR46623">
    <property type="entry name" value="CARBOXYMETHYLENEBUTENOLIDASE-RELATED"/>
    <property type="match status" value="1"/>
</dbReference>
<dbReference type="InterPro" id="IPR051049">
    <property type="entry name" value="Dienelactone_hydrolase-like"/>
</dbReference>
<feature type="domain" description="Dienelactone hydrolase" evidence="1">
    <location>
        <begin position="19"/>
        <end position="249"/>
    </location>
</feature>
<keyword evidence="3" id="KW-1185">Reference proteome</keyword>
<evidence type="ECO:0000313" key="3">
    <source>
        <dbReference type="Proteomes" id="UP001622690"/>
    </source>
</evidence>
<dbReference type="GO" id="GO:0016787">
    <property type="term" value="F:hydrolase activity"/>
    <property type="evidence" value="ECO:0007669"/>
    <property type="project" value="UniProtKB-KW"/>
</dbReference>
<dbReference type="InterPro" id="IPR002925">
    <property type="entry name" value="Dienelactn_hydro"/>
</dbReference>
<gene>
    <name evidence="2" type="ORF">OHU27_32030</name>
</gene>
<accession>A0ABZ1J684</accession>
<protein>
    <submittedName>
        <fullName evidence="2">Dienelactone hydrolase family protein</fullName>
    </submittedName>
</protein>
<dbReference type="Proteomes" id="UP001622690">
    <property type="component" value="Chromosome"/>
</dbReference>